<comment type="caution">
    <text evidence="2">The sequence shown here is derived from an EMBL/GenBank/DDBJ whole genome shotgun (WGS) entry which is preliminary data.</text>
</comment>
<dbReference type="Pfam" id="PF08241">
    <property type="entry name" value="Methyltransf_11"/>
    <property type="match status" value="1"/>
</dbReference>
<evidence type="ECO:0000313" key="2">
    <source>
        <dbReference type="EMBL" id="TRU78764.1"/>
    </source>
</evidence>
<dbReference type="EMBL" id="SFAZ01000057">
    <property type="protein sequence ID" value="TRU78764.1"/>
    <property type="molecule type" value="Genomic_DNA"/>
</dbReference>
<name>A0A552I5L4_MICVR</name>
<protein>
    <submittedName>
        <fullName evidence="2">Methyltransferase domain-containing protein</fullName>
    </submittedName>
</protein>
<gene>
    <name evidence="2" type="ORF">EWV77_03795</name>
</gene>
<keyword evidence="2" id="KW-0808">Transferase</keyword>
<organism evidence="2 3">
    <name type="scientific">Microcystis viridis Mv_BB_P_19951000_S68D</name>
    <dbReference type="NCBI Taxonomy" id="2486270"/>
    <lineage>
        <taxon>Bacteria</taxon>
        <taxon>Bacillati</taxon>
        <taxon>Cyanobacteriota</taxon>
        <taxon>Cyanophyceae</taxon>
        <taxon>Oscillatoriophycideae</taxon>
        <taxon>Chroococcales</taxon>
        <taxon>Microcystaceae</taxon>
        <taxon>Microcystis</taxon>
    </lineage>
</organism>
<dbReference type="Proteomes" id="UP000320674">
    <property type="component" value="Unassembled WGS sequence"/>
</dbReference>
<dbReference type="InterPro" id="IPR029063">
    <property type="entry name" value="SAM-dependent_MTases_sf"/>
</dbReference>
<feature type="domain" description="Methyltransferase type 11" evidence="1">
    <location>
        <begin position="256"/>
        <end position="322"/>
    </location>
</feature>
<keyword evidence="2" id="KW-0489">Methyltransferase</keyword>
<dbReference type="AlphaFoldDB" id="A0A552I5L4"/>
<dbReference type="Gene3D" id="3.40.50.150">
    <property type="entry name" value="Vaccinia Virus protein VP39"/>
    <property type="match status" value="1"/>
</dbReference>
<accession>A0A552I5L4</accession>
<dbReference type="GO" id="GO:0008757">
    <property type="term" value="F:S-adenosylmethionine-dependent methyltransferase activity"/>
    <property type="evidence" value="ECO:0007669"/>
    <property type="project" value="InterPro"/>
</dbReference>
<reference evidence="2 3" key="1">
    <citation type="submission" date="2019-01" db="EMBL/GenBank/DDBJ databases">
        <title>Coherence of Microcystis species and biogeography revealed through population genomics.</title>
        <authorList>
            <person name="Perez-Carrascal O.M."/>
            <person name="Terrat Y."/>
            <person name="Giani A."/>
            <person name="Fortin N."/>
            <person name="Tromas N."/>
            <person name="Shapiro B.J."/>
        </authorList>
    </citation>
    <scope>NUCLEOTIDE SEQUENCE [LARGE SCALE GENOMIC DNA]</scope>
    <source>
        <strain evidence="2">Mv_BB_P_19951000_S68D</strain>
    </source>
</reference>
<dbReference type="GO" id="GO:0032259">
    <property type="term" value="P:methylation"/>
    <property type="evidence" value="ECO:0007669"/>
    <property type="project" value="UniProtKB-KW"/>
</dbReference>
<evidence type="ECO:0000259" key="1">
    <source>
        <dbReference type="Pfam" id="PF08241"/>
    </source>
</evidence>
<sequence>MDLQKFLEKLPQQYQDWGSPLMSPISEQLTLLSQKTASYPDRNLFPLLNLAVACLQPDEVYCQIGCFRRGSLVAAFWDNSDRYGYGVEAFFKYDPSGEKLTILSEDLEDFQLSEQIFLSDQETENFFDDLQELNSEEKLGVYYYDAAEDYRSLFISLLLAKNFWSDSALIMINKCQHPALQQAIKDFIKTHPQAQIILDDQVANHGLLGLKNICLLAWNAPPGITALKSSKKLVLNVGCGPYNPEALPQLFRDGNWQEIRLDINTAVNPDILGTITDLSAVPDNSVDAVFSSHNLEHIYHYEVPIALGEFKRILRPEGFLMIVVPDMQTAAEFVARGDMENEPLYISPGGAVRALWMFYGMGTEVPGMPYMAHKTGFTSQNLNQKLQEANFARVEVIRTEFELVAFGYKSEIGDREMGKWGNGEMGKWGNGGIGKWGDREMGG</sequence>
<dbReference type="InterPro" id="IPR013216">
    <property type="entry name" value="Methyltransf_11"/>
</dbReference>
<dbReference type="CDD" id="cd02440">
    <property type="entry name" value="AdoMet_MTases"/>
    <property type="match status" value="1"/>
</dbReference>
<evidence type="ECO:0000313" key="3">
    <source>
        <dbReference type="Proteomes" id="UP000320674"/>
    </source>
</evidence>
<dbReference type="SUPFAM" id="SSF53335">
    <property type="entry name" value="S-adenosyl-L-methionine-dependent methyltransferases"/>
    <property type="match status" value="1"/>
</dbReference>
<proteinExistence type="predicted"/>